<dbReference type="EMBL" id="LWDF02000798">
    <property type="protein sequence ID" value="KAE8242568.1"/>
    <property type="molecule type" value="Genomic_DNA"/>
</dbReference>
<sequence>MSEAKRRRIEVGHGNSRKPVGTSALSKDRLQLELDALLSGDAGHRTLAWSAQNLIAFASPVPKPELPPNDLSAAAISVAPVSAVAKDPTSDPTSRSEGLNPANAGQEDAPSKPDGEGSDAGQERGAGTGLEQRQEQLQAQTKHGEAQAQARAFHAFLPPPAQSITLQFMPSPTYQRPVPGGRSSSSSHPQQGTLSHRLFPSVNLLPASSAVTSPTLISFSPSGRTLIAYFPASTFAKRVAAATRAGELSAAAQAHAQAQAQAQIQAAHAGTPGSARPGTANTAGADSAQAGSGGLNGSAMGARTGGGSTAGPAIGPTPILGTTPGQTSIVAHPNPNLGPPAPTPSQVPTSLAPGAGKGRLCIWTQGSSRALNDWILRQVIFVEDEDESSGQLEEDEVQDRKQRRGRTAPPGFVFVAGVDEPVPVPIPAAPISASDIMLENGPPGMAPLPFLRGGIREIRWCDEGRKLFIHPEVAAATDQTGDAPRPLSHPELSYSRDAPRGPTFARPDVNSTFSFRPNATGSNLAQDEIEEACFLFGKTGTISVLHRKPNPPTRAGPSFPSARPFSLTSTSLFEAGVLPLGVQKPLTVDGEQNARAHSSAGGPGSRKISHLAVGGVPDEPVLLVAYRLCSQAKNRVSDPEGRDMAAIDAHGRNQGPGTSPNAAADAAAAAGLMAQATAGIRETPVNQDPLGLMSAVTGSLGAPSFGLGFGVGDSGLGLGIGFDLELGFGSGWNSGDDDCEVVNAVLEGMIGLCEVRLRSHGNMPALVVRPLDPIPLPMSQSAAETNGNVADFGSSIQNVTHLQWLEYPHKTHAAVEGPSPLQLMVVCSHRGHRPEVTGTDGPATDAMEVDAEGSQNPAEMSSSIFKYLVQRQLDPLTEAFGSLECKKADLPPAKADWAFCEAGRSRFIGQTVLAVLPPQTVLQDGCLVAVVVRKVDATGKQHGAMLEETDTTLLQNWAWLDAMSLTLIDLPDASKNLIPSHTDLRTVWVTSPNKVWIARTVGSSAHRRVQIGTLNSGPRLANLDLQTRVGLLLGRALKTGENCEDVAALLSSLKDGLDLQSALEHALLRAGLSPQNVAEGSSEERSYKLGQIAKLVELNMLTRGPNLDTERLFLELLLCLRLISLNDLGKRMPHLPFRFDAIWPLLSQLSWVLQCLNKLCRTAVYLEAETLASGPNTHPAQKLCPRFATRSPLLQLLVLPAPRAMFLYIVQSLYRFAFWLVGDEVGPIPSSLVETKDAAASAAVKAGAKYKALGARNFAYTAAVSHTVIAWRKRQVTDGDLMPSVEAFQGPGFQTTIAQQFEYAADACRAILEASAVRLDKALPALENLRQIPSSSDNGVRWWNELATVALQDRDDYYKLAASWLDEDAGVDADLVPLFIAPLDLLDDVHALDRINSSAVNGAHVGPIERQIKSGLPSSVNHPESSTLDADDPDLGTLTMDVIRKTSLRLPSLGLDQSAAATAALLNGFGGPHQAPPPTIPTVVKSCVRCGAQTGMFELPQVLSKGLAPLEDAFRERCLCGGGWWLTST</sequence>
<feature type="region of interest" description="Disordered" evidence="1">
    <location>
        <begin position="1413"/>
        <end position="1433"/>
    </location>
</feature>
<evidence type="ECO:0000256" key="1">
    <source>
        <dbReference type="SAM" id="MobiDB-lite"/>
    </source>
</evidence>
<feature type="compositionally biased region" description="Pro residues" evidence="1">
    <location>
        <begin position="336"/>
        <end position="345"/>
    </location>
</feature>
<feature type="region of interest" description="Disordered" evidence="1">
    <location>
        <begin position="385"/>
        <end position="407"/>
    </location>
</feature>
<feature type="compositionally biased region" description="Acidic residues" evidence="1">
    <location>
        <begin position="385"/>
        <end position="397"/>
    </location>
</feature>
<comment type="caution">
    <text evidence="2">The sequence shown here is derived from an EMBL/GenBank/DDBJ whole genome shotgun (WGS) entry which is preliminary data.</text>
</comment>
<feature type="region of interest" description="Disordered" evidence="1">
    <location>
        <begin position="1"/>
        <end position="29"/>
    </location>
</feature>
<evidence type="ECO:0000313" key="2">
    <source>
        <dbReference type="EMBL" id="KAE8242568.1"/>
    </source>
</evidence>
<protein>
    <recommendedName>
        <fullName evidence="4">Mediator complex subunit 16</fullName>
    </recommendedName>
</protein>
<proteinExistence type="predicted"/>
<feature type="region of interest" description="Disordered" evidence="1">
    <location>
        <begin position="262"/>
        <end position="349"/>
    </location>
</feature>
<keyword evidence="3" id="KW-1185">Reference proteome</keyword>
<dbReference type="Proteomes" id="UP000077521">
    <property type="component" value="Unassembled WGS sequence"/>
</dbReference>
<accession>A0A177TLQ3</accession>
<gene>
    <name evidence="2" type="ORF">A4X13_0g7105</name>
</gene>
<evidence type="ECO:0000313" key="3">
    <source>
        <dbReference type="Proteomes" id="UP000077521"/>
    </source>
</evidence>
<reference evidence="2" key="2">
    <citation type="journal article" date="2019" name="IMA Fungus">
        <title>Genome sequencing and comparison of five Tilletia species to identify candidate genes for the detection of regulated species infecting wheat.</title>
        <authorList>
            <person name="Nguyen H.D.T."/>
            <person name="Sultana T."/>
            <person name="Kesanakurti P."/>
            <person name="Hambleton S."/>
        </authorList>
    </citation>
    <scope>NUCLEOTIDE SEQUENCE</scope>
    <source>
        <strain evidence="2">DAOMC 236416</strain>
    </source>
</reference>
<feature type="region of interest" description="Disordered" evidence="1">
    <location>
        <begin position="170"/>
        <end position="194"/>
    </location>
</feature>
<evidence type="ECO:0008006" key="4">
    <source>
        <dbReference type="Google" id="ProtNLM"/>
    </source>
</evidence>
<feature type="compositionally biased region" description="Polar residues" evidence="1">
    <location>
        <begin position="1416"/>
        <end position="1428"/>
    </location>
</feature>
<reference evidence="2" key="1">
    <citation type="submission" date="2016-04" db="EMBL/GenBank/DDBJ databases">
        <authorList>
            <person name="Nguyen H.D."/>
            <person name="Samba Siva P."/>
            <person name="Cullis J."/>
            <person name="Levesque C.A."/>
            <person name="Hambleton S."/>
        </authorList>
    </citation>
    <scope>NUCLEOTIDE SEQUENCE</scope>
    <source>
        <strain evidence="2">DAOMC 236416</strain>
    </source>
</reference>
<organism evidence="2 3">
    <name type="scientific">Tilletia indica</name>
    <dbReference type="NCBI Taxonomy" id="43049"/>
    <lineage>
        <taxon>Eukaryota</taxon>
        <taxon>Fungi</taxon>
        <taxon>Dikarya</taxon>
        <taxon>Basidiomycota</taxon>
        <taxon>Ustilaginomycotina</taxon>
        <taxon>Exobasidiomycetes</taxon>
        <taxon>Tilletiales</taxon>
        <taxon>Tilletiaceae</taxon>
        <taxon>Tilletia</taxon>
    </lineage>
</organism>
<feature type="region of interest" description="Disordered" evidence="1">
    <location>
        <begin position="84"/>
        <end position="148"/>
    </location>
</feature>
<name>A0A177TLQ3_9BASI</name>
<feature type="region of interest" description="Disordered" evidence="1">
    <location>
        <begin position="492"/>
        <end position="511"/>
    </location>
</feature>